<dbReference type="InterPro" id="IPR006680">
    <property type="entry name" value="Amidohydro-rel"/>
</dbReference>
<evidence type="ECO:0000256" key="3">
    <source>
        <dbReference type="ARBA" id="ARBA00022801"/>
    </source>
</evidence>
<dbReference type="InterPro" id="IPR003764">
    <property type="entry name" value="GlcNAc_6-P_deAcase"/>
</dbReference>
<dbReference type="PANTHER" id="PTHR11113">
    <property type="entry name" value="N-ACETYLGLUCOSAMINE-6-PHOSPHATE DEACETYLASE"/>
    <property type="match status" value="1"/>
</dbReference>
<dbReference type="GO" id="GO:0046872">
    <property type="term" value="F:metal ion binding"/>
    <property type="evidence" value="ECO:0007669"/>
    <property type="project" value="UniProtKB-KW"/>
</dbReference>
<feature type="binding site" evidence="8">
    <location>
        <position position="130"/>
    </location>
    <ligand>
        <name>Zn(2+)</name>
        <dbReference type="ChEBI" id="CHEBI:29105"/>
    </ligand>
</feature>
<feature type="binding site" evidence="7">
    <location>
        <begin position="220"/>
        <end position="221"/>
    </location>
    <ligand>
        <name>substrate</name>
    </ligand>
</feature>
<evidence type="ECO:0000256" key="1">
    <source>
        <dbReference type="ARBA" id="ARBA00010716"/>
    </source>
</evidence>
<comment type="cofactor">
    <cofactor evidence="8">
        <name>a divalent metal cation</name>
        <dbReference type="ChEBI" id="CHEBI:60240"/>
    </cofactor>
    <text evidence="8">Binds 1 divalent metal cation per subunit.</text>
</comment>
<evidence type="ECO:0000259" key="9">
    <source>
        <dbReference type="Pfam" id="PF01979"/>
    </source>
</evidence>
<gene>
    <name evidence="10" type="ORF">C8N44_102209</name>
</gene>
<evidence type="ECO:0000256" key="2">
    <source>
        <dbReference type="ARBA" id="ARBA00022723"/>
    </source>
</evidence>
<feature type="binding site" evidence="8">
    <location>
        <position position="196"/>
    </location>
    <ligand>
        <name>Zn(2+)</name>
        <dbReference type="ChEBI" id="CHEBI:29105"/>
    </ligand>
</feature>
<dbReference type="SUPFAM" id="SSF51338">
    <property type="entry name" value="Composite domain of metallo-dependent hydrolases"/>
    <property type="match status" value="1"/>
</dbReference>
<keyword evidence="4 5" id="KW-0119">Carbohydrate metabolism</keyword>
<evidence type="ECO:0000256" key="6">
    <source>
        <dbReference type="PIRSR" id="PIRSR038994-1"/>
    </source>
</evidence>
<dbReference type="InterPro" id="IPR032466">
    <property type="entry name" value="Metal_Hydrolase"/>
</dbReference>
<name>A0A2T6B810_9RHOB</name>
<feature type="binding site" evidence="8">
    <location>
        <position position="217"/>
    </location>
    <ligand>
        <name>Zn(2+)</name>
        <dbReference type="ChEBI" id="CHEBI:29105"/>
    </ligand>
</feature>
<feature type="binding site" evidence="7">
    <location>
        <position position="252"/>
    </location>
    <ligand>
        <name>substrate</name>
    </ligand>
</feature>
<dbReference type="AlphaFoldDB" id="A0A2T6B810"/>
<accession>A0A2T6B810</accession>
<evidence type="ECO:0000256" key="4">
    <source>
        <dbReference type="ARBA" id="ARBA00023277"/>
    </source>
</evidence>
<keyword evidence="3 5" id="KW-0378">Hydrolase</keyword>
<feature type="domain" description="Amidohydrolase-related" evidence="9">
    <location>
        <begin position="52"/>
        <end position="364"/>
    </location>
</feature>
<feature type="binding site" evidence="7">
    <location>
        <position position="141"/>
    </location>
    <ligand>
        <name>substrate</name>
    </ligand>
</feature>
<evidence type="ECO:0000256" key="5">
    <source>
        <dbReference type="PIRNR" id="PIRNR038994"/>
    </source>
</evidence>
<dbReference type="InterPro" id="IPR011059">
    <property type="entry name" value="Metal-dep_hydrolase_composite"/>
</dbReference>
<dbReference type="PANTHER" id="PTHR11113:SF14">
    <property type="entry name" value="N-ACETYLGLUCOSAMINE-6-PHOSPHATE DEACETYLASE"/>
    <property type="match status" value="1"/>
</dbReference>
<keyword evidence="2 8" id="KW-0479">Metal-binding</keyword>
<feature type="binding site" evidence="7">
    <location>
        <position position="228"/>
    </location>
    <ligand>
        <name>substrate</name>
    </ligand>
</feature>
<dbReference type="GO" id="GO:0008448">
    <property type="term" value="F:N-acetylglucosamine-6-phosphate deacetylase activity"/>
    <property type="evidence" value="ECO:0007669"/>
    <property type="project" value="InterPro"/>
</dbReference>
<evidence type="ECO:0000256" key="7">
    <source>
        <dbReference type="PIRSR" id="PIRSR038994-2"/>
    </source>
</evidence>
<dbReference type="Gene3D" id="3.20.20.140">
    <property type="entry name" value="Metal-dependent hydrolases"/>
    <property type="match status" value="1"/>
</dbReference>
<protein>
    <submittedName>
        <fullName evidence="10">N-acetylglucosamine 6-phosphate deacetylase</fullName>
    </submittedName>
</protein>
<dbReference type="Gene3D" id="2.30.40.10">
    <property type="entry name" value="Urease, subunit C, domain 1"/>
    <property type="match status" value="1"/>
</dbReference>
<dbReference type="Pfam" id="PF01979">
    <property type="entry name" value="Amidohydro_1"/>
    <property type="match status" value="1"/>
</dbReference>
<evidence type="ECO:0000313" key="11">
    <source>
        <dbReference type="Proteomes" id="UP000244069"/>
    </source>
</evidence>
<dbReference type="RefSeq" id="WP_107974626.1">
    <property type="nucleotide sequence ID" value="NZ_BMEZ01000002.1"/>
</dbReference>
<sequence>MTRMAFTGARVFYGGTLHENIALVVEGGRVLDLRPASRLPEDLPRRNLRDGILAPGFVDLQVNGGGGVMLGDDPSVATLRTMAEAHARLGATTILPTLISDTPAKVASAIDVVAAAMDGGVKGIAGLHLEGPHLDPARAGAHDPSVIRPMEDSDVRVLCEAAARLSVLKVTLAPEAATPAQIAALVEAGVRVALGHSNCRLDAVRVATDAGARLVTHLFNAMSQLQGRSPGLVGAALSDGRLSAGLIADGVHVHPVSMKAAVAAKRGPGRIYLVSDAMAVAGTRRSSFEIGGRKVLRADGRLTLTDGTLAGADLTLWRAVQVMVEDVGLAPAEALAMATQIPADIIGSRAGRLDPGCPADFVHLGEDLEMRGVWRGGLKL</sequence>
<proteinExistence type="inferred from homology"/>
<dbReference type="GO" id="GO:0006046">
    <property type="term" value="P:N-acetylglucosamine catabolic process"/>
    <property type="evidence" value="ECO:0007669"/>
    <property type="project" value="TreeGrafter"/>
</dbReference>
<comment type="caution">
    <text evidence="10">The sequence shown here is derived from an EMBL/GenBank/DDBJ whole genome shotgun (WGS) entry which is preliminary data.</text>
</comment>
<dbReference type="NCBIfam" id="TIGR00221">
    <property type="entry name" value="nagA"/>
    <property type="match status" value="1"/>
</dbReference>
<feature type="active site" description="Proton donor/acceptor" evidence="6">
    <location>
        <position position="276"/>
    </location>
</feature>
<evidence type="ECO:0000313" key="10">
    <source>
        <dbReference type="EMBL" id="PTX52162.1"/>
    </source>
</evidence>
<comment type="similarity">
    <text evidence="1 5">Belongs to the metallo-dependent hydrolases superfamily. NagA family.</text>
</comment>
<dbReference type="PIRSF" id="PIRSF038994">
    <property type="entry name" value="NagA"/>
    <property type="match status" value="1"/>
</dbReference>
<reference evidence="10 11" key="1">
    <citation type="submission" date="2018-04" db="EMBL/GenBank/DDBJ databases">
        <title>Genomic Encyclopedia of Archaeal and Bacterial Type Strains, Phase II (KMG-II): from individual species to whole genera.</title>
        <authorList>
            <person name="Goeker M."/>
        </authorList>
    </citation>
    <scope>NUCLEOTIDE SEQUENCE [LARGE SCALE GENOMIC DNA]</scope>
    <source>
        <strain evidence="10 11">DSM 29329</strain>
    </source>
</reference>
<dbReference type="CDD" id="cd00854">
    <property type="entry name" value="NagA"/>
    <property type="match status" value="1"/>
</dbReference>
<dbReference type="EMBL" id="QBKN01000002">
    <property type="protein sequence ID" value="PTX52162.1"/>
    <property type="molecule type" value="Genomic_DNA"/>
</dbReference>
<dbReference type="SUPFAM" id="SSF51556">
    <property type="entry name" value="Metallo-dependent hydrolases"/>
    <property type="match status" value="1"/>
</dbReference>
<keyword evidence="11" id="KW-1185">Reference proteome</keyword>
<evidence type="ECO:0000256" key="8">
    <source>
        <dbReference type="PIRSR" id="PIRSR038994-3"/>
    </source>
</evidence>
<dbReference type="OrthoDB" id="9776488at2"/>
<organism evidence="10 11">
    <name type="scientific">Allosediminivita pacifica</name>
    <dbReference type="NCBI Taxonomy" id="1267769"/>
    <lineage>
        <taxon>Bacteria</taxon>
        <taxon>Pseudomonadati</taxon>
        <taxon>Pseudomonadota</taxon>
        <taxon>Alphaproteobacteria</taxon>
        <taxon>Rhodobacterales</taxon>
        <taxon>Paracoccaceae</taxon>
        <taxon>Allosediminivita</taxon>
    </lineage>
</organism>
<feature type="binding site" evidence="7">
    <location>
        <begin position="309"/>
        <end position="311"/>
    </location>
    <ligand>
        <name>substrate</name>
    </ligand>
</feature>
<dbReference type="Proteomes" id="UP000244069">
    <property type="component" value="Unassembled WGS sequence"/>
</dbReference>